<evidence type="ECO:0000313" key="3">
    <source>
        <dbReference type="Proteomes" id="UP001214576"/>
    </source>
</evidence>
<feature type="region of interest" description="Disordered" evidence="1">
    <location>
        <begin position="351"/>
        <end position="370"/>
    </location>
</feature>
<comment type="caution">
    <text evidence="2">The sequence shown here is derived from an EMBL/GenBank/DDBJ whole genome shotgun (WGS) entry which is preliminary data.</text>
</comment>
<dbReference type="AlphaFoldDB" id="A0AAD4Y7Y9"/>
<feature type="region of interest" description="Disordered" evidence="1">
    <location>
        <begin position="118"/>
        <end position="156"/>
    </location>
</feature>
<dbReference type="Proteomes" id="UP001214576">
    <property type="component" value="Unassembled WGS sequence"/>
</dbReference>
<gene>
    <name evidence="2" type="ORF">MG293_012641</name>
</gene>
<name>A0AAD4Y7Y9_OVIAM</name>
<reference evidence="2" key="1">
    <citation type="submission" date="2022-03" db="EMBL/GenBank/DDBJ databases">
        <title>Genomic analyses of argali, domestic sheep and their hybrids provide insights into chromosomal evolution, heterosis and genetic basis of agronomic traits.</title>
        <authorList>
            <person name="Li M."/>
        </authorList>
    </citation>
    <scope>NUCLEOTIDE SEQUENCE</scope>
    <source>
        <strain evidence="2">CAU-MHL-2022a</strain>
        <tissue evidence="2">Skin</tissue>
    </source>
</reference>
<protein>
    <submittedName>
        <fullName evidence="2">Uncharacterized protein</fullName>
    </submittedName>
</protein>
<feature type="region of interest" description="Disordered" evidence="1">
    <location>
        <begin position="415"/>
        <end position="438"/>
    </location>
</feature>
<proteinExistence type="predicted"/>
<keyword evidence="3" id="KW-1185">Reference proteome</keyword>
<sequence>MHPGEGPTPKARGPGQGREPVNHSILMYPKVFRVSQHSHPPLRDPSPTHVCLPLDVQDGAPSMAIPMETVMGILWREWMKWKVIHQDKETYIPRPQPPSARPKANSFLCNPSALKPRQLSTPGKMNCAESPVKGTEALSSDRAGVMASEESSGFEQKQAEERKNLVELQKAFLLQIQIMYLAFCKLLRIQRRFVPAPSCGLLVARETGRESGEFEKAKHNSYDSDFREGQVKGDKPGSAFMRYNGAICSHSKGQASTQAICVADHQDEALMLHIPVTPAENSMILLCAKLSCSLYPREFLEVPSGISGDTHTLLPDPHLSAVKQRNLRNHLINENLTQKVSCTLSLKHFPSHPQGKTVHSKAKRPLDHGRGGQKALQSCVYEPGWLCQEEAEKPEFKEMNITLGMKIEQNEDRMRWDEMGERRQKRRNKRSEKKRKEGCLQELYTVRQEAPEGSGPETLKPIDDNKLKFNAIGCLCLLMGEKKTPFNTARRPFKFMFKAYTESRLFGSEREREAENTEQHFGPQPPLRLPKHISGLCSLPSSPQYRQEVLPTVGVQSVLLADWCYLGAADIPPADARQTW</sequence>
<accession>A0AAD4Y7Y9</accession>
<dbReference type="EMBL" id="JAKZEL010000014">
    <property type="protein sequence ID" value="KAI4537778.1"/>
    <property type="molecule type" value="Genomic_DNA"/>
</dbReference>
<organism evidence="2 3">
    <name type="scientific">Ovis ammon polii</name>
    <dbReference type="NCBI Taxonomy" id="230172"/>
    <lineage>
        <taxon>Eukaryota</taxon>
        <taxon>Metazoa</taxon>
        <taxon>Chordata</taxon>
        <taxon>Craniata</taxon>
        <taxon>Vertebrata</taxon>
        <taxon>Euteleostomi</taxon>
        <taxon>Mammalia</taxon>
        <taxon>Eutheria</taxon>
        <taxon>Laurasiatheria</taxon>
        <taxon>Artiodactyla</taxon>
        <taxon>Ruminantia</taxon>
        <taxon>Pecora</taxon>
        <taxon>Bovidae</taxon>
        <taxon>Caprinae</taxon>
        <taxon>Ovis</taxon>
    </lineage>
</organism>
<feature type="compositionally biased region" description="Basic residues" evidence="1">
    <location>
        <begin position="423"/>
        <end position="433"/>
    </location>
</feature>
<evidence type="ECO:0000313" key="2">
    <source>
        <dbReference type="EMBL" id="KAI4537778.1"/>
    </source>
</evidence>
<evidence type="ECO:0000256" key="1">
    <source>
        <dbReference type="SAM" id="MobiDB-lite"/>
    </source>
</evidence>
<feature type="region of interest" description="Disordered" evidence="1">
    <location>
        <begin position="1"/>
        <end position="21"/>
    </location>
</feature>